<dbReference type="Pfam" id="PF01636">
    <property type="entry name" value="APH"/>
    <property type="match status" value="1"/>
</dbReference>
<protein>
    <recommendedName>
        <fullName evidence="1">Aminoglycoside phosphotransferase domain-containing protein</fullName>
    </recommendedName>
</protein>
<accession>A0A5M8PHP6</accession>
<gene>
    <name evidence="2" type="ORF">FRX48_07189</name>
</gene>
<dbReference type="Proteomes" id="UP000324767">
    <property type="component" value="Unassembled WGS sequence"/>
</dbReference>
<dbReference type="OrthoDB" id="5210591at2759"/>
<dbReference type="AlphaFoldDB" id="A0A5M8PHP6"/>
<feature type="domain" description="Aminoglycoside phosphotransferase" evidence="1">
    <location>
        <begin position="64"/>
        <end position="267"/>
    </location>
</feature>
<organism evidence="2 3">
    <name type="scientific">Lasallia pustulata</name>
    <dbReference type="NCBI Taxonomy" id="136370"/>
    <lineage>
        <taxon>Eukaryota</taxon>
        <taxon>Fungi</taxon>
        <taxon>Dikarya</taxon>
        <taxon>Ascomycota</taxon>
        <taxon>Pezizomycotina</taxon>
        <taxon>Lecanoromycetes</taxon>
        <taxon>OSLEUM clade</taxon>
        <taxon>Umbilicariomycetidae</taxon>
        <taxon>Umbilicariales</taxon>
        <taxon>Umbilicariaceae</taxon>
        <taxon>Lasallia</taxon>
    </lineage>
</organism>
<dbReference type="EMBL" id="VXIT01000012">
    <property type="protein sequence ID" value="KAA6408845.1"/>
    <property type="molecule type" value="Genomic_DNA"/>
</dbReference>
<dbReference type="PANTHER" id="PTHR21310">
    <property type="entry name" value="AMINOGLYCOSIDE PHOSPHOTRANSFERASE-RELATED-RELATED"/>
    <property type="match status" value="1"/>
</dbReference>
<comment type="caution">
    <text evidence="2">The sequence shown here is derived from an EMBL/GenBank/DDBJ whole genome shotgun (WGS) entry which is preliminary data.</text>
</comment>
<reference evidence="2 3" key="1">
    <citation type="submission" date="2019-09" db="EMBL/GenBank/DDBJ databases">
        <title>The hologenome of the rock-dwelling lichen Lasallia pustulata.</title>
        <authorList>
            <person name="Greshake Tzovaras B."/>
            <person name="Segers F."/>
            <person name="Bicker A."/>
            <person name="Dal Grande F."/>
            <person name="Otte J."/>
            <person name="Hankeln T."/>
            <person name="Schmitt I."/>
            <person name="Ebersberger I."/>
        </authorList>
    </citation>
    <scope>NUCLEOTIDE SEQUENCE [LARGE SCALE GENOMIC DNA]</scope>
    <source>
        <strain evidence="2">A1-1</strain>
    </source>
</reference>
<evidence type="ECO:0000259" key="1">
    <source>
        <dbReference type="Pfam" id="PF01636"/>
    </source>
</evidence>
<dbReference type="SUPFAM" id="SSF56112">
    <property type="entry name" value="Protein kinase-like (PK-like)"/>
    <property type="match status" value="1"/>
</dbReference>
<dbReference type="Gene3D" id="3.30.200.150">
    <property type="match status" value="1"/>
</dbReference>
<evidence type="ECO:0000313" key="3">
    <source>
        <dbReference type="Proteomes" id="UP000324767"/>
    </source>
</evidence>
<proteinExistence type="predicted"/>
<dbReference type="InterPro" id="IPR002575">
    <property type="entry name" value="Aminoglycoside_PTrfase"/>
</dbReference>
<dbReference type="InterPro" id="IPR011009">
    <property type="entry name" value="Kinase-like_dom_sf"/>
</dbReference>
<evidence type="ECO:0000313" key="2">
    <source>
        <dbReference type="EMBL" id="KAA6408845.1"/>
    </source>
</evidence>
<name>A0A5M8PHP6_9LECA</name>
<dbReference type="Gene3D" id="3.90.1200.10">
    <property type="match status" value="1"/>
</dbReference>
<sequence>MHLPYSNRLAVCSSVTMAHPPSIPAPFSSDFSVLQKVIQHTFQTPRLTIQQIEELPNHLHRIRLVRLSNGSRLVLKLAPSLSTSLLRHERQCLDTEALTLSLLAKSGLPTPRVLKHDSQAASLHAPFLLTTYLYGTSFAEVRPYLSRADRLGIERQLRVLSSAISQHKSTTFGPVSLVWTGRGHKRWREAFLSMMESALRDGEDMLVSLPYSQIREQVAKAERALDEVEDARLVVPALRNPSNLLIDGRTKEITGLLDFGMALWGDVEMGEGNDAGGTRGLLYACYGAVVAIVTNYHHPQRDGTELDARKTLTMALAQLAADCLE</sequence>
<dbReference type="InterPro" id="IPR051678">
    <property type="entry name" value="AGP_Transferase"/>
</dbReference>
<dbReference type="PANTHER" id="PTHR21310:SF59">
    <property type="entry name" value="AMINOGLYCOSIDE PHOSPHOTRANSFERASE DOMAIN-CONTAINING PROTEIN"/>
    <property type="match status" value="1"/>
</dbReference>